<feature type="domain" description="Bromo" evidence="12">
    <location>
        <begin position="663"/>
        <end position="733"/>
    </location>
</feature>
<dbReference type="InterPro" id="IPR018359">
    <property type="entry name" value="Bromodomain_CS"/>
</dbReference>
<dbReference type="Gene3D" id="2.30.30.490">
    <property type="match status" value="2"/>
</dbReference>
<dbReference type="PROSITE" id="PS51038">
    <property type="entry name" value="BAH"/>
    <property type="match status" value="2"/>
</dbReference>
<evidence type="ECO:0008006" key="17">
    <source>
        <dbReference type="Google" id="ProtNLM"/>
    </source>
</evidence>
<keyword evidence="10" id="KW-0175">Coiled coil</keyword>
<evidence type="ECO:0000256" key="9">
    <source>
        <dbReference type="PROSITE-ProRule" id="PRU00267"/>
    </source>
</evidence>
<dbReference type="SMART" id="SM00297">
    <property type="entry name" value="BROMO"/>
    <property type="match status" value="6"/>
</dbReference>
<dbReference type="Pfam" id="PF01426">
    <property type="entry name" value="BAH"/>
    <property type="match status" value="2"/>
</dbReference>
<feature type="domain" description="Bromo" evidence="12">
    <location>
        <begin position="524"/>
        <end position="594"/>
    </location>
</feature>
<evidence type="ECO:0000256" key="5">
    <source>
        <dbReference type="ARBA" id="ARBA00023117"/>
    </source>
</evidence>
<dbReference type="FunFam" id="1.20.920.10:FF:000006">
    <property type="entry name" value="protein polybromo-1 isoform X1"/>
    <property type="match status" value="1"/>
</dbReference>
<feature type="DNA-binding region" description="HMG box" evidence="9">
    <location>
        <begin position="1382"/>
        <end position="1450"/>
    </location>
</feature>
<dbReference type="InterPro" id="IPR001487">
    <property type="entry name" value="Bromodomain"/>
</dbReference>
<comment type="caution">
    <text evidence="15">The sequence shown here is derived from an EMBL/GenBank/DDBJ whole genome shotgun (WGS) entry which is preliminary data.</text>
</comment>
<feature type="domain" description="BAH" evidence="14">
    <location>
        <begin position="950"/>
        <end position="1068"/>
    </location>
</feature>
<dbReference type="CDD" id="cd05515">
    <property type="entry name" value="Bromo_polybromo_V"/>
    <property type="match status" value="1"/>
</dbReference>
<feature type="domain" description="Bromo" evidence="12">
    <location>
        <begin position="217"/>
        <end position="287"/>
    </location>
</feature>
<evidence type="ECO:0000256" key="11">
    <source>
        <dbReference type="SAM" id="MobiDB-lite"/>
    </source>
</evidence>
<feature type="domain" description="Bromo" evidence="12">
    <location>
        <begin position="59"/>
        <end position="129"/>
    </location>
</feature>
<dbReference type="Pfam" id="PF00439">
    <property type="entry name" value="Bromodomain"/>
    <property type="match status" value="6"/>
</dbReference>
<keyword evidence="2" id="KW-0677">Repeat</keyword>
<evidence type="ECO:0000313" key="15">
    <source>
        <dbReference type="EMBL" id="KAK7573481.1"/>
    </source>
</evidence>
<evidence type="ECO:0000256" key="1">
    <source>
        <dbReference type="ARBA" id="ARBA00004123"/>
    </source>
</evidence>
<dbReference type="InterPro" id="IPR009071">
    <property type="entry name" value="HMG_box_dom"/>
</dbReference>
<dbReference type="Gene3D" id="1.20.920.10">
    <property type="entry name" value="Bromodomain-like"/>
    <property type="match status" value="6"/>
</dbReference>
<proteinExistence type="predicted"/>
<comment type="subcellular location">
    <subcellularLocation>
        <location evidence="1">Nucleus</location>
    </subcellularLocation>
</comment>
<keyword evidence="6" id="KW-0804">Transcription</keyword>
<feature type="region of interest" description="Disordered" evidence="11">
    <location>
        <begin position="1"/>
        <end position="35"/>
    </location>
</feature>
<dbReference type="PROSITE" id="PS50118">
    <property type="entry name" value="HMG_BOX_2"/>
    <property type="match status" value="1"/>
</dbReference>
<organism evidence="15 16">
    <name type="scientific">Parthenolecanium corni</name>
    <dbReference type="NCBI Taxonomy" id="536013"/>
    <lineage>
        <taxon>Eukaryota</taxon>
        <taxon>Metazoa</taxon>
        <taxon>Ecdysozoa</taxon>
        <taxon>Arthropoda</taxon>
        <taxon>Hexapoda</taxon>
        <taxon>Insecta</taxon>
        <taxon>Pterygota</taxon>
        <taxon>Neoptera</taxon>
        <taxon>Paraneoptera</taxon>
        <taxon>Hemiptera</taxon>
        <taxon>Sternorrhyncha</taxon>
        <taxon>Coccoidea</taxon>
        <taxon>Coccidae</taxon>
        <taxon>Parthenolecanium</taxon>
    </lineage>
</organism>
<feature type="domain" description="Bromo" evidence="12">
    <location>
        <begin position="378"/>
        <end position="448"/>
    </location>
</feature>
<reference evidence="15 16" key="1">
    <citation type="submission" date="2024-03" db="EMBL/GenBank/DDBJ databases">
        <title>Adaptation during the transition from Ophiocordyceps entomopathogen to insect associate is accompanied by gene loss and intensified selection.</title>
        <authorList>
            <person name="Ward C.M."/>
            <person name="Onetto C.A."/>
            <person name="Borneman A.R."/>
        </authorList>
    </citation>
    <scope>NUCLEOTIDE SEQUENCE [LARGE SCALE GENOMIC DNA]</scope>
    <source>
        <strain evidence="15">AWRI1</strain>
        <tissue evidence="15">Single Adult Female</tissue>
    </source>
</reference>
<evidence type="ECO:0000256" key="6">
    <source>
        <dbReference type="ARBA" id="ARBA00023163"/>
    </source>
</evidence>
<dbReference type="FunFam" id="1.20.920.10:FF:000064">
    <property type="entry name" value="Polybromo 1"/>
    <property type="match status" value="1"/>
</dbReference>
<evidence type="ECO:0000256" key="3">
    <source>
        <dbReference type="ARBA" id="ARBA00022853"/>
    </source>
</evidence>
<dbReference type="InterPro" id="IPR001025">
    <property type="entry name" value="BAH_dom"/>
</dbReference>
<evidence type="ECO:0000256" key="4">
    <source>
        <dbReference type="ARBA" id="ARBA00023015"/>
    </source>
</evidence>
<keyword evidence="5 8" id="KW-0103">Bromodomain</keyword>
<feature type="coiled-coil region" evidence="10">
    <location>
        <begin position="1093"/>
        <end position="1120"/>
    </location>
</feature>
<dbReference type="EMBL" id="JBBCAQ010000037">
    <property type="protein sequence ID" value="KAK7573481.1"/>
    <property type="molecule type" value="Genomic_DNA"/>
</dbReference>
<feature type="domain" description="BAH" evidence="14">
    <location>
        <begin position="1147"/>
        <end position="1267"/>
    </location>
</feature>
<evidence type="ECO:0000256" key="2">
    <source>
        <dbReference type="ARBA" id="ARBA00022737"/>
    </source>
</evidence>
<feature type="region of interest" description="Disordered" evidence="11">
    <location>
        <begin position="1332"/>
        <end position="1362"/>
    </location>
</feature>
<dbReference type="CDD" id="cd05517">
    <property type="entry name" value="Bromo_polybromo_II"/>
    <property type="match status" value="1"/>
</dbReference>
<feature type="region of interest" description="Disordered" evidence="11">
    <location>
        <begin position="913"/>
        <end position="935"/>
    </location>
</feature>
<feature type="region of interest" description="Disordered" evidence="11">
    <location>
        <begin position="337"/>
        <end position="361"/>
    </location>
</feature>
<dbReference type="Pfam" id="PF00505">
    <property type="entry name" value="HMG_box"/>
    <property type="match status" value="1"/>
</dbReference>
<dbReference type="InterPro" id="IPR037382">
    <property type="entry name" value="Rsc/polybromo"/>
</dbReference>
<dbReference type="PROSITE" id="PS00633">
    <property type="entry name" value="BROMODOMAIN_1"/>
    <property type="match status" value="1"/>
</dbReference>
<dbReference type="SMART" id="SM00398">
    <property type="entry name" value="HMG"/>
    <property type="match status" value="1"/>
</dbReference>
<gene>
    <name evidence="15" type="ORF">V9T40_010672</name>
</gene>
<dbReference type="Gene3D" id="3.30.160.60">
    <property type="entry name" value="Classic Zinc Finger"/>
    <property type="match status" value="1"/>
</dbReference>
<feature type="domain" description="HMG box" evidence="13">
    <location>
        <begin position="1382"/>
        <end position="1450"/>
    </location>
</feature>
<dbReference type="CDD" id="cd04717">
    <property type="entry name" value="BAH_polybromo"/>
    <property type="match status" value="1"/>
</dbReference>
<evidence type="ECO:0000313" key="16">
    <source>
        <dbReference type="Proteomes" id="UP001367676"/>
    </source>
</evidence>
<keyword evidence="9" id="KW-0238">DNA-binding</keyword>
<dbReference type="GO" id="GO:0006338">
    <property type="term" value="P:chromatin remodeling"/>
    <property type="evidence" value="ECO:0007669"/>
    <property type="project" value="InterPro"/>
</dbReference>
<keyword evidence="3" id="KW-0156">Chromatin regulator</keyword>
<dbReference type="PRINTS" id="PR00503">
    <property type="entry name" value="BROMODOMAIN"/>
</dbReference>
<dbReference type="GO" id="GO:0006368">
    <property type="term" value="P:transcription elongation by RNA polymerase II"/>
    <property type="evidence" value="ECO:0007669"/>
    <property type="project" value="TreeGrafter"/>
</dbReference>
<evidence type="ECO:0000256" key="7">
    <source>
        <dbReference type="ARBA" id="ARBA00023242"/>
    </source>
</evidence>
<evidence type="ECO:0000256" key="8">
    <source>
        <dbReference type="PROSITE-ProRule" id="PRU00035"/>
    </source>
</evidence>
<keyword evidence="16" id="KW-1185">Reference proteome</keyword>
<dbReference type="SUPFAM" id="SSF47370">
    <property type="entry name" value="Bromodomain"/>
    <property type="match status" value="6"/>
</dbReference>
<dbReference type="CDD" id="cd05526">
    <property type="entry name" value="Bromo_polybromo_VI"/>
    <property type="match status" value="1"/>
</dbReference>
<dbReference type="SUPFAM" id="SSF47095">
    <property type="entry name" value="HMG-box"/>
    <property type="match status" value="1"/>
</dbReference>
<sequence>MSKRRRTPSIASRSVDEDTNESDSQSVGAMETSRKKRKLDPFELMQNLYDTIRNFKKEDGTLLCDAFIRVPKRRQEPGYHDVVANPIDLLKIQQKLKTEDYDDVEDMQVDMELLVNNAKSFYKRSSQEFKDANELWDLFLQTKARIFETCDEVVNENKAKIILKVGKFNRRLTGDAKKQESVEIEESSTESWATNNEDELSMCEELFTAVITATDPDGRPIYPVFQLLPSRKRYPKYYMVIENPIDLRTIARKIQDGKYTSLNDMEKDLLLLTKNACTFNEPGSQIYKDAKMLKKIISSRKIEIEHGKSVLEKKSERIRNKRLRGSAQSLSAITAALQSEDEDSDVDEEAEQADSMDEEPDNPRWQLYHAIRTYTNPQGVRLAEPFLKLPSKRYYANYYKEIRNPLSLFQIRKKLCNGHYGTVSEVAGDLNILFENTKKFNKPDTKLYKDAVKLQKVMQAKVQELLDFQHQYSDSEEDSTDGPTAVKRVKLQKNLGRGKYSNNIPLKRRLYALCKCLMDYVTEDGRQPMLMFMEKPSKKLYPDYYKVIQEPIDMLTIENNIRSEKYNSEEEILEDFKLMFRNCREYNEEGSLIYEDAITLERVLMDFIRDGGSGEKRTPAKILSQGASPGVLRTKKLPLPPPTPTMMKMRTLFSTIKDYKDPKGRQLSVIFNKLPSKIEYPDYYEVIKRPINLEIISQKLKGNCYENLEDLVSDFVLMFDNAFKYNEPDSQIYKDALVLQRVTLQTKLQLREDEDTVPDVPSAVQELLTSLFTAVYNHQDEESRCFSDSLAELPEHDEVDGKKIRALSLDLIKRRLDSGQYRRLDMFQDEMFSCLERARRLSRTDSQVFEDSIELQSYFIRQRDELCRNGDLLNSPALNYTHFDLSTAVNSVRETKCAEECADSLIKDEEIETPAVDESVKEEEEDGSSVIQSTGNSAGAVDNAMSYNQQVYRIGDFVYAESKERGMEWLIFNIQRLWVNQDNQQMMYGNHYYRPSETYHVTTRRFLEKEVFKTDQHIALPLNCIKGRCAVLSVKDYFRFRPEGFDDKDIYVCESRYSTRARLFKKIKCWPPGLTNVCKLIEREEPLEPKRTVSVYRDRVEKHKEEIAELEEQEKYLEKEKPNVVAAHSNNNDENCTYYEQYNAPQCLIKAGDCVYLRNENINNTSRTLVCQINKIWTTKDEKAFIYGPLFVLPSDVPHPPNKSFYKQEILLSTTENTIEVGQIIGKCAVLEHSEYISCRPTEIPESEVYICESMFDEAGQQITDLPKDGLKKFVHSPAVYQDEIYFFRRLINPTKVNATGEPEQLPTQPEKTQIIVQNEQSCSAMVKAEPSDIGTEDSMDGGPPSVCSSDMGAPSTPNSNSNFTATTFTSKKKRGNCDPTKAKLVTGYILYSSDIRRTVTQNNPSRTFGEVSRIVGNEWKKLTQAEKNVWEEKAQRINEETQAKIEKGEIVLPPPSNSLSNALFVGPTLPDHVWECMWNNCDYMFEDQQDCLDHAIGDASGHVPSTFAGITTSGAEYQCQWRACPRLKKNSQPFPSLHRLMRHVKEVHISKSIGRVCPPSERSKHYVPSKYPRITPVNTVTSSASSSDNALSYGAAVSSTTVVSSIPPLAATISTSAASATLPIRDTPSPVVQNGTNGITINGAAPKRNNEPLFVVIPPKPHRILHSDIYLKYIEGLSADKPTQVSNWEKQLYATQESLLPLDPNKLPVHWLGNGVGNHGNVMNALWALREYMMRDALNISKVI</sequence>
<dbReference type="Proteomes" id="UP001367676">
    <property type="component" value="Unassembled WGS sequence"/>
</dbReference>
<dbReference type="InterPro" id="IPR036910">
    <property type="entry name" value="HMG_box_dom_sf"/>
</dbReference>
<evidence type="ECO:0000259" key="12">
    <source>
        <dbReference type="PROSITE" id="PS50014"/>
    </source>
</evidence>
<feature type="compositionally biased region" description="Acidic residues" evidence="11">
    <location>
        <begin position="339"/>
        <end position="360"/>
    </location>
</feature>
<dbReference type="Gene3D" id="1.10.30.10">
    <property type="entry name" value="High mobility group box domain"/>
    <property type="match status" value="1"/>
</dbReference>
<dbReference type="GO" id="GO:0003682">
    <property type="term" value="F:chromatin binding"/>
    <property type="evidence" value="ECO:0007669"/>
    <property type="project" value="InterPro"/>
</dbReference>
<evidence type="ECO:0000259" key="14">
    <source>
        <dbReference type="PROSITE" id="PS51038"/>
    </source>
</evidence>
<evidence type="ECO:0000259" key="13">
    <source>
        <dbReference type="PROSITE" id="PS50118"/>
    </source>
</evidence>
<keyword evidence="4" id="KW-0805">Transcription regulation</keyword>
<dbReference type="FunFam" id="1.20.920.10:FF:000045">
    <property type="entry name" value="protein polybromo-1"/>
    <property type="match status" value="1"/>
</dbReference>
<dbReference type="PROSITE" id="PS50014">
    <property type="entry name" value="BROMODOMAIN_2"/>
    <property type="match status" value="5"/>
</dbReference>
<dbReference type="GO" id="GO:0016586">
    <property type="term" value="C:RSC-type complex"/>
    <property type="evidence" value="ECO:0007669"/>
    <property type="project" value="InterPro"/>
</dbReference>
<dbReference type="InterPro" id="IPR036427">
    <property type="entry name" value="Bromodomain-like_sf"/>
</dbReference>
<dbReference type="CDD" id="cd05524">
    <property type="entry name" value="Bromo_polybromo_I"/>
    <property type="match status" value="1"/>
</dbReference>
<dbReference type="InterPro" id="IPR037968">
    <property type="entry name" value="PBRM1_BD5"/>
</dbReference>
<dbReference type="SMART" id="SM00439">
    <property type="entry name" value="BAH"/>
    <property type="match status" value="2"/>
</dbReference>
<evidence type="ECO:0000256" key="10">
    <source>
        <dbReference type="SAM" id="Coils"/>
    </source>
</evidence>
<dbReference type="FunFam" id="1.20.920.10:FF:000009">
    <property type="entry name" value="Protein polybromo-1 isoform 1"/>
    <property type="match status" value="1"/>
</dbReference>
<dbReference type="PANTHER" id="PTHR16062:SF19">
    <property type="entry name" value="PROTEIN POLYBROMO-1"/>
    <property type="match status" value="1"/>
</dbReference>
<dbReference type="GO" id="GO:0016514">
    <property type="term" value="C:SWI/SNF complex"/>
    <property type="evidence" value="ECO:0007669"/>
    <property type="project" value="TreeGrafter"/>
</dbReference>
<protein>
    <recommendedName>
        <fullName evidence="17">Protein polybromo-1</fullName>
    </recommendedName>
</protein>
<dbReference type="GO" id="GO:0003677">
    <property type="term" value="F:DNA binding"/>
    <property type="evidence" value="ECO:0007669"/>
    <property type="project" value="UniProtKB-UniRule"/>
</dbReference>
<dbReference type="PANTHER" id="PTHR16062">
    <property type="entry name" value="SWI/SNF-RELATED"/>
    <property type="match status" value="1"/>
</dbReference>
<accession>A0AAN9TIH7</accession>
<dbReference type="InterPro" id="IPR043151">
    <property type="entry name" value="BAH_sf"/>
</dbReference>
<name>A0AAN9TIH7_9HEMI</name>
<keyword evidence="7 9" id="KW-0539">Nucleus</keyword>